<evidence type="ECO:0000256" key="2">
    <source>
        <dbReference type="ARBA" id="ARBA00022475"/>
    </source>
</evidence>
<comment type="caution">
    <text evidence="7">The sequence shown here is derived from an EMBL/GenBank/DDBJ whole genome shotgun (WGS) entry which is preliminary data.</text>
</comment>
<sequence>MASTSSPGPVAPVASVASAEMPLLRQRGFRNLYTAGAVSGLGSQISQVALPLLAVTALGAGPGEVGLLSALGTLTVLVLGLPAGVWVDRARRRRLMVVMDLVRAIVLLSVPVAWWAGWLGMGQLYAVAMLGGAATLVFDLAAVSVLPALVGRDRLTAANALLVGTSAGMDVTGKSVGGVLAQAVGAPVALLLDAVSYLWSAAWLRHVPEPPSGRAAPTEGQGLGLGRQIAEGVRFLLGNPVLVGMSAMGAMANLAFPLCSVLLPVLLVRELGYPEWVLGAYLATGGLGGLAGSFSAHLFGRRLGPGRATLLVSLAAVPAALVVPFLDRGPWLWAAAAAWFVLAFRTGVNNVLLVSVRQRMIPDGMLGRVNATLRLVLTGAVGLGGLLAGVLGEVWGVRAALWTGAVIMALSWLPVVLSPLRHQR</sequence>
<dbReference type="PANTHER" id="PTHR23513:SF6">
    <property type="entry name" value="MAJOR FACILITATOR SUPERFAMILY ASSOCIATED DOMAIN-CONTAINING PROTEIN"/>
    <property type="match status" value="1"/>
</dbReference>
<feature type="transmembrane region" description="Helical" evidence="6">
    <location>
        <begin position="401"/>
        <end position="420"/>
    </location>
</feature>
<evidence type="ECO:0000256" key="1">
    <source>
        <dbReference type="ARBA" id="ARBA00004651"/>
    </source>
</evidence>
<proteinExistence type="predicted"/>
<keyword evidence="8" id="KW-1185">Reference proteome</keyword>
<dbReference type="Pfam" id="PF07690">
    <property type="entry name" value="MFS_1"/>
    <property type="match status" value="1"/>
</dbReference>
<dbReference type="CDD" id="cd06173">
    <property type="entry name" value="MFS_MefA_like"/>
    <property type="match status" value="1"/>
</dbReference>
<feature type="transmembrane region" description="Helical" evidence="6">
    <location>
        <begin position="308"/>
        <end position="326"/>
    </location>
</feature>
<feature type="transmembrane region" description="Helical" evidence="6">
    <location>
        <begin position="332"/>
        <end position="354"/>
    </location>
</feature>
<feature type="transmembrane region" description="Helical" evidence="6">
    <location>
        <begin position="375"/>
        <end position="395"/>
    </location>
</feature>
<feature type="transmembrane region" description="Helical" evidence="6">
    <location>
        <begin position="124"/>
        <end position="150"/>
    </location>
</feature>
<evidence type="ECO:0000313" key="8">
    <source>
        <dbReference type="Proteomes" id="UP000586042"/>
    </source>
</evidence>
<evidence type="ECO:0000256" key="3">
    <source>
        <dbReference type="ARBA" id="ARBA00022692"/>
    </source>
</evidence>
<name>A0A7Y6I1W7_9ACTN</name>
<organism evidence="7 8">
    <name type="scientific">Nonomuraea montanisoli</name>
    <dbReference type="NCBI Taxonomy" id="2741721"/>
    <lineage>
        <taxon>Bacteria</taxon>
        <taxon>Bacillati</taxon>
        <taxon>Actinomycetota</taxon>
        <taxon>Actinomycetes</taxon>
        <taxon>Streptosporangiales</taxon>
        <taxon>Streptosporangiaceae</taxon>
        <taxon>Nonomuraea</taxon>
    </lineage>
</organism>
<dbReference type="SUPFAM" id="SSF103473">
    <property type="entry name" value="MFS general substrate transporter"/>
    <property type="match status" value="1"/>
</dbReference>
<keyword evidence="3 6" id="KW-0812">Transmembrane</keyword>
<accession>A0A7Y6I1W7</accession>
<dbReference type="InterPro" id="IPR011701">
    <property type="entry name" value="MFS"/>
</dbReference>
<dbReference type="GO" id="GO:0022857">
    <property type="term" value="F:transmembrane transporter activity"/>
    <property type="evidence" value="ECO:0007669"/>
    <property type="project" value="InterPro"/>
</dbReference>
<dbReference type="Gene3D" id="1.20.1250.20">
    <property type="entry name" value="MFS general substrate transporter like domains"/>
    <property type="match status" value="1"/>
</dbReference>
<protein>
    <submittedName>
        <fullName evidence="7">MFS transporter</fullName>
    </submittedName>
</protein>
<dbReference type="Proteomes" id="UP000586042">
    <property type="component" value="Unassembled WGS sequence"/>
</dbReference>
<evidence type="ECO:0000256" key="5">
    <source>
        <dbReference type="ARBA" id="ARBA00023136"/>
    </source>
</evidence>
<gene>
    <name evidence="7" type="ORF">HTZ77_01930</name>
</gene>
<dbReference type="AlphaFoldDB" id="A0A7Y6I1W7"/>
<keyword evidence="2" id="KW-1003">Cell membrane</keyword>
<dbReference type="EMBL" id="JABWGN010000001">
    <property type="protein sequence ID" value="NUW30193.1"/>
    <property type="molecule type" value="Genomic_DNA"/>
</dbReference>
<comment type="subcellular location">
    <subcellularLocation>
        <location evidence="1">Cell membrane</location>
        <topology evidence="1">Multi-pass membrane protein</topology>
    </subcellularLocation>
</comment>
<feature type="transmembrane region" description="Helical" evidence="6">
    <location>
        <begin position="276"/>
        <end position="296"/>
    </location>
</feature>
<evidence type="ECO:0000256" key="4">
    <source>
        <dbReference type="ARBA" id="ARBA00022989"/>
    </source>
</evidence>
<keyword evidence="5 6" id="KW-0472">Membrane</keyword>
<dbReference type="PANTHER" id="PTHR23513">
    <property type="entry name" value="INTEGRAL MEMBRANE EFFLUX PROTEIN-RELATED"/>
    <property type="match status" value="1"/>
</dbReference>
<keyword evidence="4 6" id="KW-1133">Transmembrane helix</keyword>
<evidence type="ECO:0000256" key="6">
    <source>
        <dbReference type="SAM" id="Phobius"/>
    </source>
</evidence>
<dbReference type="InterPro" id="IPR036259">
    <property type="entry name" value="MFS_trans_sf"/>
</dbReference>
<feature type="transmembrane region" description="Helical" evidence="6">
    <location>
        <begin position="65"/>
        <end position="85"/>
    </location>
</feature>
<feature type="transmembrane region" description="Helical" evidence="6">
    <location>
        <begin position="235"/>
        <end position="256"/>
    </location>
</feature>
<feature type="transmembrane region" description="Helical" evidence="6">
    <location>
        <begin position="97"/>
        <end position="118"/>
    </location>
</feature>
<reference evidence="7 8" key="1">
    <citation type="submission" date="2020-06" db="EMBL/GenBank/DDBJ databases">
        <title>Nonomuraea sp. SMC257, a novel actinomycete isolated from soil.</title>
        <authorList>
            <person name="Chanama M."/>
        </authorList>
    </citation>
    <scope>NUCLEOTIDE SEQUENCE [LARGE SCALE GENOMIC DNA]</scope>
    <source>
        <strain evidence="7 8">SMC257</strain>
    </source>
</reference>
<evidence type="ECO:0000313" key="7">
    <source>
        <dbReference type="EMBL" id="NUW30193.1"/>
    </source>
</evidence>
<dbReference type="GO" id="GO:0005886">
    <property type="term" value="C:plasma membrane"/>
    <property type="evidence" value="ECO:0007669"/>
    <property type="project" value="UniProtKB-SubCell"/>
</dbReference>